<dbReference type="PRINTS" id="PR00281">
    <property type="entry name" value="HOKGEFTOXIC"/>
</dbReference>
<dbReference type="GO" id="GO:0005886">
    <property type="term" value="C:plasma membrane"/>
    <property type="evidence" value="ECO:0007669"/>
    <property type="project" value="UniProtKB-SubCell"/>
</dbReference>
<dbReference type="AlphaFoldDB" id="A0A411IXX8"/>
<evidence type="ECO:0000256" key="1">
    <source>
        <dbReference type="ARBA" id="ARBA00004377"/>
    </source>
</evidence>
<keyword evidence="4" id="KW-1277">Toxin-antitoxin system</keyword>
<reference evidence="9 10" key="1">
    <citation type="submission" date="2018-06" db="EMBL/GenBank/DDBJ databases">
        <title>Carbapenemase-producing Enterobacteriaceae present in wastewater treatment plant effluent and nearby surface waters in the US.</title>
        <authorList>
            <person name="Mathys D.A."/>
            <person name="Mollenkopf D.F."/>
            <person name="Feicht S.M."/>
            <person name="Adams R.J."/>
            <person name="Albers A.L."/>
            <person name="Grooters S.V."/>
            <person name="Stuever D.M."/>
            <person name="Daniels J.B."/>
            <person name="Wittum T.E."/>
        </authorList>
    </citation>
    <scope>NUCLEOTIDE SEQUENCE [LARGE SCALE GENOMIC DNA]</scope>
    <source>
        <strain evidence="9 10">GEO_4_Eff_A</strain>
    </source>
</reference>
<comment type="subcellular location">
    <subcellularLocation>
        <location evidence="1 8">Cell inner membrane</location>
        <topology evidence="1 8">Single-pass membrane protein</topology>
    </subcellularLocation>
</comment>
<comment type="similarity">
    <text evidence="8">Belongs to the hok/gef family.</text>
</comment>
<keyword evidence="6 8" id="KW-1133">Transmembrane helix</keyword>
<evidence type="ECO:0000256" key="8">
    <source>
        <dbReference type="RuleBase" id="RU221113"/>
    </source>
</evidence>
<comment type="caution">
    <text evidence="9">The sequence shown here is derived from an EMBL/GenBank/DDBJ whole genome shotgun (WGS) entry which is preliminary data.</text>
</comment>
<sequence>MTPLKTALGIVFIICLTIVIFTFINRGKLCELTIKSEHQEVAAKLACNAG</sequence>
<keyword evidence="2" id="KW-1003">Cell membrane</keyword>
<keyword evidence="3" id="KW-0997">Cell inner membrane</keyword>
<keyword evidence="7 8" id="KW-0472">Membrane</keyword>
<evidence type="ECO:0000256" key="5">
    <source>
        <dbReference type="ARBA" id="ARBA00022692"/>
    </source>
</evidence>
<evidence type="ECO:0000256" key="7">
    <source>
        <dbReference type="ARBA" id="ARBA00023136"/>
    </source>
</evidence>
<evidence type="ECO:0000256" key="4">
    <source>
        <dbReference type="ARBA" id="ARBA00022649"/>
    </source>
</evidence>
<gene>
    <name evidence="9" type="ORF">DM877_19055</name>
</gene>
<dbReference type="Proteomes" id="UP000290875">
    <property type="component" value="Unassembled WGS sequence"/>
</dbReference>
<evidence type="ECO:0000313" key="9">
    <source>
        <dbReference type="EMBL" id="RXW27497.1"/>
    </source>
</evidence>
<feature type="transmembrane region" description="Helical" evidence="8">
    <location>
        <begin position="6"/>
        <end position="25"/>
    </location>
</feature>
<name>A0A411IXX8_ENTCL</name>
<dbReference type="InterPro" id="IPR000021">
    <property type="entry name" value="Hok/gef_toxin"/>
</dbReference>
<evidence type="ECO:0000256" key="2">
    <source>
        <dbReference type="ARBA" id="ARBA00022475"/>
    </source>
</evidence>
<dbReference type="RefSeq" id="WP_028017915.1">
    <property type="nucleotide sequence ID" value="NZ_CP035738.1"/>
</dbReference>
<proteinExistence type="inferred from homology"/>
<accession>A0A411IXX8</accession>
<keyword evidence="5 8" id="KW-0812">Transmembrane</keyword>
<protein>
    <submittedName>
        <fullName evidence="9">Hok/Gef family protein</fullName>
    </submittedName>
</protein>
<evidence type="ECO:0000256" key="3">
    <source>
        <dbReference type="ARBA" id="ARBA00022519"/>
    </source>
</evidence>
<dbReference type="Pfam" id="PF01848">
    <property type="entry name" value="HOK_GEF"/>
    <property type="match status" value="1"/>
</dbReference>
<evidence type="ECO:0000256" key="6">
    <source>
        <dbReference type="ARBA" id="ARBA00022989"/>
    </source>
</evidence>
<dbReference type="EMBL" id="QJSL01000019">
    <property type="protein sequence ID" value="RXW27497.1"/>
    <property type="molecule type" value="Genomic_DNA"/>
</dbReference>
<organism evidence="9 10">
    <name type="scientific">Enterobacter cloacae</name>
    <dbReference type="NCBI Taxonomy" id="550"/>
    <lineage>
        <taxon>Bacteria</taxon>
        <taxon>Pseudomonadati</taxon>
        <taxon>Pseudomonadota</taxon>
        <taxon>Gammaproteobacteria</taxon>
        <taxon>Enterobacterales</taxon>
        <taxon>Enterobacteriaceae</taxon>
        <taxon>Enterobacter</taxon>
        <taxon>Enterobacter cloacae complex</taxon>
    </lineage>
</organism>
<evidence type="ECO:0000313" key="10">
    <source>
        <dbReference type="Proteomes" id="UP000290875"/>
    </source>
</evidence>